<evidence type="ECO:0000313" key="2">
    <source>
        <dbReference type="EMBL" id="RHX88285.1"/>
    </source>
</evidence>
<evidence type="ECO:0000313" key="3">
    <source>
        <dbReference type="Proteomes" id="UP000266669"/>
    </source>
</evidence>
<dbReference type="Proteomes" id="UP000266669">
    <property type="component" value="Unassembled WGS sequence"/>
</dbReference>
<feature type="region of interest" description="Disordered" evidence="1">
    <location>
        <begin position="1"/>
        <end position="59"/>
    </location>
</feature>
<protein>
    <submittedName>
        <fullName evidence="2">Uncharacterized protein</fullName>
    </submittedName>
</protein>
<proteinExistence type="predicted"/>
<accession>A0A8B3CUB3</accession>
<name>A0A8B3CUB3_9LEPT</name>
<sequence>MGVPALFRSSKHSSHLFQPARDMQGLVRQDRAGIREPGVARSCESKVGTPSFPSADPPLPADHAGCGRKILGSSRTFPNFKLISGSGKFKICRSLRMHRGLCPI</sequence>
<reference evidence="3" key="1">
    <citation type="submission" date="2018-05" db="EMBL/GenBank/DDBJ databases">
        <title>Leptospira yasudae sp. nov. and Leptospira stimsonii sp. nov., two pathogenic species of the genus Leptospira isolated from environmental sources.</title>
        <authorList>
            <person name="Casanovas-Massana A."/>
            <person name="Hamond C."/>
            <person name="Santos L.A."/>
            <person name="Hacker K.P."/>
            <person name="Balassiano I."/>
            <person name="Medeiros M.A."/>
            <person name="Reis M.G."/>
            <person name="Ko A.I."/>
            <person name="Wunder E.A."/>
        </authorList>
    </citation>
    <scope>NUCLEOTIDE SEQUENCE [LARGE SCALE GENOMIC DNA]</scope>
    <source>
        <strain evidence="3">AMB6-RJ</strain>
    </source>
</reference>
<organism evidence="2 3">
    <name type="scientific">Leptospira stimsonii</name>
    <dbReference type="NCBI Taxonomy" id="2202203"/>
    <lineage>
        <taxon>Bacteria</taxon>
        <taxon>Pseudomonadati</taxon>
        <taxon>Spirochaetota</taxon>
        <taxon>Spirochaetia</taxon>
        <taxon>Leptospirales</taxon>
        <taxon>Leptospiraceae</taxon>
        <taxon>Leptospira</taxon>
    </lineage>
</organism>
<dbReference type="AlphaFoldDB" id="A0A8B3CUB3"/>
<dbReference type="EMBL" id="QHCS01000001">
    <property type="protein sequence ID" value="RHX88285.1"/>
    <property type="molecule type" value="Genomic_DNA"/>
</dbReference>
<evidence type="ECO:0000256" key="1">
    <source>
        <dbReference type="SAM" id="MobiDB-lite"/>
    </source>
</evidence>
<comment type="caution">
    <text evidence="2">The sequence shown here is derived from an EMBL/GenBank/DDBJ whole genome shotgun (WGS) entry which is preliminary data.</text>
</comment>
<gene>
    <name evidence="2" type="ORF">DLM78_04870</name>
</gene>